<protein>
    <submittedName>
        <fullName evidence="13">Uncharacterized protein</fullName>
    </submittedName>
</protein>
<evidence type="ECO:0000259" key="10">
    <source>
        <dbReference type="Pfam" id="PF18052"/>
    </source>
</evidence>
<feature type="domain" description="Disease resistance N-terminal" evidence="10">
    <location>
        <begin position="17"/>
        <end position="105"/>
    </location>
</feature>
<dbReference type="Pfam" id="PF25019">
    <property type="entry name" value="LRR_R13L1-DRL21"/>
    <property type="match status" value="1"/>
</dbReference>
<evidence type="ECO:0000256" key="1">
    <source>
        <dbReference type="ARBA" id="ARBA00008894"/>
    </source>
</evidence>
<feature type="signal peptide" evidence="8">
    <location>
        <begin position="1"/>
        <end position="15"/>
    </location>
</feature>
<evidence type="ECO:0000256" key="5">
    <source>
        <dbReference type="ARBA" id="ARBA00022821"/>
    </source>
</evidence>
<evidence type="ECO:0000256" key="2">
    <source>
        <dbReference type="ARBA" id="ARBA00022614"/>
    </source>
</evidence>
<keyword evidence="14" id="KW-1185">Reference proteome</keyword>
<keyword evidence="5" id="KW-0611">Plant defense</keyword>
<dbReference type="InterPro" id="IPR058922">
    <property type="entry name" value="WHD_DRP"/>
</dbReference>
<dbReference type="FunFam" id="3.40.50.300:FF:001091">
    <property type="entry name" value="Probable disease resistance protein At1g61300"/>
    <property type="match status" value="1"/>
</dbReference>
<feature type="domain" description="R13L1/DRL21-like LRR repeat region" evidence="12">
    <location>
        <begin position="764"/>
        <end position="891"/>
    </location>
</feature>
<dbReference type="GO" id="GO:0043531">
    <property type="term" value="F:ADP binding"/>
    <property type="evidence" value="ECO:0007669"/>
    <property type="project" value="InterPro"/>
</dbReference>
<dbReference type="GO" id="GO:0005524">
    <property type="term" value="F:ATP binding"/>
    <property type="evidence" value="ECO:0007669"/>
    <property type="project" value="UniProtKB-KW"/>
</dbReference>
<evidence type="ECO:0000313" key="13">
    <source>
        <dbReference type="EMBL" id="KAG6530857.1"/>
    </source>
</evidence>
<evidence type="ECO:0000256" key="7">
    <source>
        <dbReference type="SAM" id="MobiDB-lite"/>
    </source>
</evidence>
<organism evidence="13 14">
    <name type="scientific">Zingiber officinale</name>
    <name type="common">Ginger</name>
    <name type="synonym">Amomum zingiber</name>
    <dbReference type="NCBI Taxonomy" id="94328"/>
    <lineage>
        <taxon>Eukaryota</taxon>
        <taxon>Viridiplantae</taxon>
        <taxon>Streptophyta</taxon>
        <taxon>Embryophyta</taxon>
        <taxon>Tracheophyta</taxon>
        <taxon>Spermatophyta</taxon>
        <taxon>Magnoliopsida</taxon>
        <taxon>Liliopsida</taxon>
        <taxon>Zingiberales</taxon>
        <taxon>Zingiberaceae</taxon>
        <taxon>Zingiber</taxon>
    </lineage>
</organism>
<accession>A0A8J5HMI6</accession>
<dbReference type="GO" id="GO:0009626">
    <property type="term" value="P:plant-type hypersensitive response"/>
    <property type="evidence" value="ECO:0007669"/>
    <property type="project" value="UniProtKB-ARBA"/>
</dbReference>
<sequence>MIGFALTALGWLAESFMIALVGKAVDRAVQQFGEQHGVEEDLKKLKDSLANAMLQISTIENLWLKDDVLQQRLKELLIGLKDAAYDADDLLDEFQYRILKQQSEQQGDEAGNRASSSSYSTPPPGKKIKTSLSSYASGLFGKGDDDDNNNDVQRMREIKGRLDDNSVALEKIYSSLGTEDDRGKKQLVSSESRQTSSFSIEPQLFGRDKELQQLKDLLLKSEVASKFGQSGVSVLSITGIGGIGKTTLAQEVFNDNTVEEYFKLRIWVCVSENFSTERLTREIIEYTTKEKCNVPNFAALQVVLKEKITQERFLLVLDDVWNEERHKWESLCAPLRFGKPGSKILVTTRSRSIAGMVGDVDPIHLDRMDEKSFWEFFKKCAFGSSNSGIHHPHLEAMAKKMTYKLKGLPLAAKTLGGLMSMKLDEQHWKSILDSKIWQLPQEENGVMPALQLSYQYLPSHLKQCFAFCSLFPKDYEFSESKLISIWIAEGFIVPQGSIKMEELGSNYFHELVNRSFFQKSTTRMVERGSNYFHELVYKWSRFQKLRTTTNSRGRVCFPSSTDEKFVMHDLIHDLAELISMGESYRVEKGKFHAIPSTIRHLSMYKEEEGMLTRGLTELSHYNKLRTLMLSSRYTHESFIFDCGVLEKFKKIRVLGLRDCAIRELPNSIGTLIHLRYLDLSYNHKIRRLPESLCDLYNLQTLILWKCFNLESLPHGMMKLINLRKLDASKYVVDKFIHNITEVGKLTSLQNLSTFKVLKDNGHKLAELNRLKQLRGKLCITNLENVENKDEANIASLNSKEHLNRLELEWTFSRESGSEVTLQISEQVLEGLQPHHNLQWLTIRGYNGARPPNWLHEQVYSRLDTLQLQNCKNWNDLLVIGQLSQLKHLCLVRIQVQTQNLHNLFNPKHCKFFSQLEELVLEGITMLEDLPNLGQLPSLKSLDIRSLTGVKMIGDKFFAAMEEGSCFPKLHTLRFNSMSAWEEFYCSDDRNLFPCLDLLNISNCQKLLMLPSLPPSITCLQLKNVGLEDCPRFWKAIDGGSSITNSASVIELSIQECPNLKILEEGLLAHHLQQIYIHKCEQLSSVPVKRLKELTSLWSLSITECPKLTSMTRDECIDFQLPPLITELCLYDCGNLSISLPGCLHNLSSLTVLIIGKCSDLVSLPIQPLFNLNRLIIENCNELRSVGVLKKSLKNLEITGCPMLQLSQREAQTEKLLLRKLVIDDTAFMQQFPIKNSLSSVELLSISSSCEAVMFDGEDQESLQSLTSLQQLSFSDCKNLQFLPTKLYTLTSLQVLQIHNCPQIQSLPEKGLPPALINIDFRGCHLALGQQLVIHLEEIKKSGRYDGITYV</sequence>
<reference evidence="13 14" key="1">
    <citation type="submission" date="2020-08" db="EMBL/GenBank/DDBJ databases">
        <title>Plant Genome Project.</title>
        <authorList>
            <person name="Zhang R.-G."/>
        </authorList>
    </citation>
    <scope>NUCLEOTIDE SEQUENCE [LARGE SCALE GENOMIC DNA]</scope>
    <source>
        <tissue evidence="13">Rhizome</tissue>
    </source>
</reference>
<dbReference type="OrthoDB" id="771937at2759"/>
<dbReference type="FunFam" id="1.10.10.10:FF:000322">
    <property type="entry name" value="Probable disease resistance protein At1g63360"/>
    <property type="match status" value="1"/>
</dbReference>
<dbReference type="Proteomes" id="UP000734854">
    <property type="component" value="Unassembled WGS sequence"/>
</dbReference>
<gene>
    <name evidence="13" type="ORF">ZIOFF_004618</name>
</gene>
<dbReference type="Pfam" id="PF00931">
    <property type="entry name" value="NB-ARC"/>
    <property type="match status" value="1"/>
</dbReference>
<evidence type="ECO:0000256" key="4">
    <source>
        <dbReference type="ARBA" id="ARBA00022741"/>
    </source>
</evidence>
<dbReference type="InterPro" id="IPR056789">
    <property type="entry name" value="LRR_R13L1-DRL21"/>
</dbReference>
<evidence type="ECO:0000256" key="6">
    <source>
        <dbReference type="ARBA" id="ARBA00022840"/>
    </source>
</evidence>
<keyword evidence="8" id="KW-0732">Signal</keyword>
<feature type="domain" description="Disease resistance protein winged helix" evidence="11">
    <location>
        <begin position="470"/>
        <end position="519"/>
    </location>
</feature>
<evidence type="ECO:0000256" key="8">
    <source>
        <dbReference type="SAM" id="SignalP"/>
    </source>
</evidence>
<evidence type="ECO:0000259" key="11">
    <source>
        <dbReference type="Pfam" id="PF23559"/>
    </source>
</evidence>
<keyword evidence="3" id="KW-0677">Repeat</keyword>
<keyword evidence="2" id="KW-0433">Leucine-rich repeat</keyword>
<comment type="caution">
    <text evidence="13">The sequence shown here is derived from an EMBL/GenBank/DDBJ whole genome shotgun (WGS) entry which is preliminary data.</text>
</comment>
<dbReference type="EMBL" id="JACMSC010000002">
    <property type="protein sequence ID" value="KAG6530857.1"/>
    <property type="molecule type" value="Genomic_DNA"/>
</dbReference>
<dbReference type="Pfam" id="PF23559">
    <property type="entry name" value="WHD_DRP"/>
    <property type="match status" value="1"/>
</dbReference>
<dbReference type="GO" id="GO:0042742">
    <property type="term" value="P:defense response to bacterium"/>
    <property type="evidence" value="ECO:0007669"/>
    <property type="project" value="UniProtKB-ARBA"/>
</dbReference>
<evidence type="ECO:0000313" key="14">
    <source>
        <dbReference type="Proteomes" id="UP000734854"/>
    </source>
</evidence>
<feature type="region of interest" description="Disordered" evidence="7">
    <location>
        <begin position="102"/>
        <end position="130"/>
    </location>
</feature>
<evidence type="ECO:0000256" key="3">
    <source>
        <dbReference type="ARBA" id="ARBA00022737"/>
    </source>
</evidence>
<dbReference type="GO" id="GO:0002758">
    <property type="term" value="P:innate immune response-activating signaling pathway"/>
    <property type="evidence" value="ECO:0007669"/>
    <property type="project" value="UniProtKB-ARBA"/>
</dbReference>
<dbReference type="PANTHER" id="PTHR36766:SF40">
    <property type="entry name" value="DISEASE RESISTANCE PROTEIN RGA3"/>
    <property type="match status" value="1"/>
</dbReference>
<evidence type="ECO:0000259" key="9">
    <source>
        <dbReference type="Pfam" id="PF00931"/>
    </source>
</evidence>
<proteinExistence type="inferred from homology"/>
<dbReference type="PANTHER" id="PTHR36766">
    <property type="entry name" value="PLANT BROAD-SPECTRUM MILDEW RESISTANCE PROTEIN RPW8"/>
    <property type="match status" value="1"/>
</dbReference>
<keyword evidence="6" id="KW-0067">ATP-binding</keyword>
<dbReference type="Pfam" id="PF18052">
    <property type="entry name" value="Rx_N"/>
    <property type="match status" value="1"/>
</dbReference>
<name>A0A8J5HMI6_ZINOF</name>
<feature type="chain" id="PRO_5035153844" evidence="8">
    <location>
        <begin position="16"/>
        <end position="1350"/>
    </location>
</feature>
<dbReference type="InterPro" id="IPR041118">
    <property type="entry name" value="Rx_N"/>
</dbReference>
<comment type="similarity">
    <text evidence="1">Belongs to the disease resistance NB-LRR family.</text>
</comment>
<keyword evidence="4" id="KW-0547">Nucleotide-binding</keyword>
<evidence type="ECO:0000259" key="12">
    <source>
        <dbReference type="Pfam" id="PF25019"/>
    </source>
</evidence>
<feature type="domain" description="NB-ARC" evidence="9">
    <location>
        <begin position="225"/>
        <end position="383"/>
    </location>
</feature>
<dbReference type="InterPro" id="IPR002182">
    <property type="entry name" value="NB-ARC"/>
</dbReference>